<dbReference type="SMART" id="SM00385">
    <property type="entry name" value="CYCLIN"/>
    <property type="match status" value="1"/>
</dbReference>
<comment type="caution">
    <text evidence="9">The sequence shown here is derived from an EMBL/GenBank/DDBJ whole genome shotgun (WGS) entry which is preliminary data.</text>
</comment>
<dbReference type="InterPro" id="IPR006671">
    <property type="entry name" value="Cyclin_N"/>
</dbReference>
<dbReference type="GO" id="GO:0051301">
    <property type="term" value="P:cell division"/>
    <property type="evidence" value="ECO:0007669"/>
    <property type="project" value="UniProtKB-KW"/>
</dbReference>
<feature type="domain" description="Cyclin-like" evidence="7">
    <location>
        <begin position="101"/>
        <end position="189"/>
    </location>
</feature>
<dbReference type="CDD" id="cd20544">
    <property type="entry name" value="CYCLIN_AtCycD-like_rpt2"/>
    <property type="match status" value="1"/>
</dbReference>
<keyword evidence="10" id="KW-1185">Reference proteome</keyword>
<name>A0A8J5FZA7_ZINOF</name>
<keyword evidence="2" id="KW-0132">Cell division</keyword>
<dbReference type="SMART" id="SM01332">
    <property type="entry name" value="Cyclin_C"/>
    <property type="match status" value="1"/>
</dbReference>
<dbReference type="InterPro" id="IPR004367">
    <property type="entry name" value="Cyclin_C-dom"/>
</dbReference>
<dbReference type="CDD" id="cd20543">
    <property type="entry name" value="CYCLIN_AtCycD-like_rpt1"/>
    <property type="match status" value="1"/>
</dbReference>
<evidence type="ECO:0000256" key="4">
    <source>
        <dbReference type="ARBA" id="ARBA00023306"/>
    </source>
</evidence>
<evidence type="ECO:0000256" key="6">
    <source>
        <dbReference type="SAM" id="MobiDB-lite"/>
    </source>
</evidence>
<dbReference type="PROSITE" id="PS00292">
    <property type="entry name" value="CYCLINS"/>
    <property type="match status" value="1"/>
</dbReference>
<protein>
    <recommendedName>
        <fullName evidence="11">Cyclin N-terminal domain-containing protein</fullName>
    </recommendedName>
</protein>
<dbReference type="AlphaFoldDB" id="A0A8J5FZA7"/>
<feature type="domain" description="Cyclin C-terminal" evidence="8">
    <location>
        <begin position="198"/>
        <end position="321"/>
    </location>
</feature>
<proteinExistence type="inferred from homology"/>
<evidence type="ECO:0000256" key="2">
    <source>
        <dbReference type="ARBA" id="ARBA00022618"/>
    </source>
</evidence>
<evidence type="ECO:0000313" key="10">
    <source>
        <dbReference type="Proteomes" id="UP000734854"/>
    </source>
</evidence>
<evidence type="ECO:0000313" key="9">
    <source>
        <dbReference type="EMBL" id="KAG6495637.1"/>
    </source>
</evidence>
<evidence type="ECO:0000256" key="3">
    <source>
        <dbReference type="ARBA" id="ARBA00023127"/>
    </source>
</evidence>
<evidence type="ECO:0000256" key="5">
    <source>
        <dbReference type="RuleBase" id="RU000383"/>
    </source>
</evidence>
<evidence type="ECO:0000259" key="8">
    <source>
        <dbReference type="SMART" id="SM01332"/>
    </source>
</evidence>
<keyword evidence="4" id="KW-0131">Cell cycle</keyword>
<evidence type="ECO:0000259" key="7">
    <source>
        <dbReference type="SMART" id="SM00385"/>
    </source>
</evidence>
<comment type="similarity">
    <text evidence="1">Belongs to the cyclin family. Cyclin D subfamily.</text>
</comment>
<dbReference type="Proteomes" id="UP000734854">
    <property type="component" value="Unassembled WGS sequence"/>
</dbReference>
<dbReference type="FunFam" id="1.10.472.10:FF:000034">
    <property type="entry name" value="D2/4-type cyclin"/>
    <property type="match status" value="1"/>
</dbReference>
<dbReference type="InterPro" id="IPR039361">
    <property type="entry name" value="Cyclin"/>
</dbReference>
<dbReference type="InterPro" id="IPR013763">
    <property type="entry name" value="Cyclin-like_dom"/>
</dbReference>
<dbReference type="FunFam" id="1.10.472.10:FF:000040">
    <property type="entry name" value="D6-type cyclin"/>
    <property type="match status" value="1"/>
</dbReference>
<sequence length="354" mass="39606">MGVSFDHASSLLRCPEDSNSILGLSEEDQDVRGEIERRDVCRSPRRRYDFYSGKLGDFTLRSEEYIASLIERESHLLPPRDYAEKLLRGKLGITVRSDSIDWILKVHVHCNFGPVSAYLSVNYLDRFFSSHDFVKDAAWMTQLVSVACLSLAAKMEEKEVPSSLDLQVDESKYIFEARSIQRMELLVLSTLNWRMHVVTPFSFIDYFLCEFNDRNSPDRLLLSSSIGLILGTVRDVDFLKFRPSEIAAAVALSSLRGSRILDTDNTLARCILVNKERVLRCCEVIQGMTLMKNGACNNISPSVTNVPKSPIGVLDVACVSYKSDDTNTTSGSHVDCHTASPAAKKKKQGISTSS</sequence>
<organism evidence="9 10">
    <name type="scientific">Zingiber officinale</name>
    <name type="common">Ginger</name>
    <name type="synonym">Amomum zingiber</name>
    <dbReference type="NCBI Taxonomy" id="94328"/>
    <lineage>
        <taxon>Eukaryota</taxon>
        <taxon>Viridiplantae</taxon>
        <taxon>Streptophyta</taxon>
        <taxon>Embryophyta</taxon>
        <taxon>Tracheophyta</taxon>
        <taxon>Spermatophyta</taxon>
        <taxon>Magnoliopsida</taxon>
        <taxon>Liliopsida</taxon>
        <taxon>Zingiberales</taxon>
        <taxon>Zingiberaceae</taxon>
        <taxon>Zingiber</taxon>
    </lineage>
</organism>
<evidence type="ECO:0000256" key="1">
    <source>
        <dbReference type="ARBA" id="ARBA00009065"/>
    </source>
</evidence>
<keyword evidence="3 5" id="KW-0195">Cyclin</keyword>
<reference evidence="9 10" key="1">
    <citation type="submission" date="2020-08" db="EMBL/GenBank/DDBJ databases">
        <title>Plant Genome Project.</title>
        <authorList>
            <person name="Zhang R.-G."/>
        </authorList>
    </citation>
    <scope>NUCLEOTIDE SEQUENCE [LARGE SCALE GENOMIC DNA]</scope>
    <source>
        <tissue evidence="9">Rhizome</tissue>
    </source>
</reference>
<dbReference type="PANTHER" id="PTHR10177">
    <property type="entry name" value="CYCLINS"/>
    <property type="match status" value="1"/>
</dbReference>
<dbReference type="Pfam" id="PF00134">
    <property type="entry name" value="Cyclin_N"/>
    <property type="match status" value="1"/>
</dbReference>
<dbReference type="InterPro" id="IPR048258">
    <property type="entry name" value="Cyclins_cyclin-box"/>
</dbReference>
<dbReference type="Pfam" id="PF02984">
    <property type="entry name" value="Cyclin_C"/>
    <property type="match status" value="1"/>
</dbReference>
<evidence type="ECO:0008006" key="11">
    <source>
        <dbReference type="Google" id="ProtNLM"/>
    </source>
</evidence>
<feature type="region of interest" description="Disordered" evidence="6">
    <location>
        <begin position="325"/>
        <end position="354"/>
    </location>
</feature>
<gene>
    <name evidence="9" type="ORF">ZIOFF_043463</name>
</gene>
<accession>A0A8J5FZA7</accession>
<dbReference type="OrthoDB" id="5590282at2759"/>
<dbReference type="EMBL" id="JACMSC010000012">
    <property type="protein sequence ID" value="KAG6495637.1"/>
    <property type="molecule type" value="Genomic_DNA"/>
</dbReference>